<keyword evidence="4" id="KW-0812">Transmembrane</keyword>
<evidence type="ECO:0000313" key="6">
    <source>
        <dbReference type="EMBL" id="KAJ8406674.1"/>
    </source>
</evidence>
<evidence type="ECO:0000313" key="7">
    <source>
        <dbReference type="Proteomes" id="UP001221898"/>
    </source>
</evidence>
<dbReference type="GO" id="GO:0005525">
    <property type="term" value="F:GTP binding"/>
    <property type="evidence" value="ECO:0007669"/>
    <property type="project" value="UniProtKB-KW"/>
</dbReference>
<organism evidence="6 7">
    <name type="scientific">Aldrovandia affinis</name>
    <dbReference type="NCBI Taxonomy" id="143900"/>
    <lineage>
        <taxon>Eukaryota</taxon>
        <taxon>Metazoa</taxon>
        <taxon>Chordata</taxon>
        <taxon>Craniata</taxon>
        <taxon>Vertebrata</taxon>
        <taxon>Euteleostomi</taxon>
        <taxon>Actinopterygii</taxon>
        <taxon>Neopterygii</taxon>
        <taxon>Teleostei</taxon>
        <taxon>Notacanthiformes</taxon>
        <taxon>Halosauridae</taxon>
        <taxon>Aldrovandia</taxon>
    </lineage>
</organism>
<sequence length="401" mass="43108">MECDCKPDSVCTSTSTCGDRTDLEEAAADVWINFNSVLTGTLTVVGYILYRFSQALPAIIRWPIRLFCALTGLSSLWSWVSRLLSTIRGLQTLLKWSSSIWKFIVALPTKLRWVPALVKAIAGSLTNIKKGLEAVGNLIQHLRAYSKDKSVKAGHSTNVSTHTNPPTLAPGLFDPGLRLILVGPQGGGRSLLGDTLLGHGGSPGVLRECVSRRAFVEGKEVTVVDTPDLLGSSMGAAERAREALRSVQLASPGPHAFLLVMQAPGSRDAGGIDEAGALRALLALVGEGALSYVLPVLTHADSLGSSCTLNQLLQGAPGGLTATLSLCSQRAELVENGPACPPAERRALGVRLLERVEEMRTLEGSHYVHELQRREDRIREKLLEDMAAVLERQLEVREKDA</sequence>
<dbReference type="PANTHER" id="PTHR10903">
    <property type="entry name" value="GTPASE, IMAP FAMILY MEMBER-RELATED"/>
    <property type="match status" value="1"/>
</dbReference>
<feature type="transmembrane region" description="Helical" evidence="4">
    <location>
        <begin position="62"/>
        <end position="80"/>
    </location>
</feature>
<dbReference type="PANTHER" id="PTHR10903:SF167">
    <property type="entry name" value="GTPASE IMAP FAMILY MEMBER 6-RELATED"/>
    <property type="match status" value="1"/>
</dbReference>
<dbReference type="EMBL" id="JAINUG010000042">
    <property type="protein sequence ID" value="KAJ8406674.1"/>
    <property type="molecule type" value="Genomic_DNA"/>
</dbReference>
<gene>
    <name evidence="6" type="ORF">AAFF_G00295900</name>
</gene>
<dbReference type="InterPro" id="IPR045058">
    <property type="entry name" value="GIMA/IAN/Toc"/>
</dbReference>
<evidence type="ECO:0000259" key="5">
    <source>
        <dbReference type="PROSITE" id="PS51720"/>
    </source>
</evidence>
<accession>A0AAD7SPT8</accession>
<name>A0AAD7SPT8_9TELE</name>
<dbReference type="Gene3D" id="3.40.50.300">
    <property type="entry name" value="P-loop containing nucleotide triphosphate hydrolases"/>
    <property type="match status" value="1"/>
</dbReference>
<reference evidence="6" key="1">
    <citation type="journal article" date="2023" name="Science">
        <title>Genome structures resolve the early diversification of teleost fishes.</title>
        <authorList>
            <person name="Parey E."/>
            <person name="Louis A."/>
            <person name="Montfort J."/>
            <person name="Bouchez O."/>
            <person name="Roques C."/>
            <person name="Iampietro C."/>
            <person name="Lluch J."/>
            <person name="Castinel A."/>
            <person name="Donnadieu C."/>
            <person name="Desvignes T."/>
            <person name="Floi Bucao C."/>
            <person name="Jouanno E."/>
            <person name="Wen M."/>
            <person name="Mejri S."/>
            <person name="Dirks R."/>
            <person name="Jansen H."/>
            <person name="Henkel C."/>
            <person name="Chen W.J."/>
            <person name="Zahm M."/>
            <person name="Cabau C."/>
            <person name="Klopp C."/>
            <person name="Thompson A.W."/>
            <person name="Robinson-Rechavi M."/>
            <person name="Braasch I."/>
            <person name="Lecointre G."/>
            <person name="Bobe J."/>
            <person name="Postlethwait J.H."/>
            <person name="Berthelot C."/>
            <person name="Roest Crollius H."/>
            <person name="Guiguen Y."/>
        </authorList>
    </citation>
    <scope>NUCLEOTIDE SEQUENCE</scope>
    <source>
        <strain evidence="6">NC1722</strain>
    </source>
</reference>
<keyword evidence="3" id="KW-0342">GTP-binding</keyword>
<evidence type="ECO:0000256" key="1">
    <source>
        <dbReference type="ARBA" id="ARBA00008535"/>
    </source>
</evidence>
<evidence type="ECO:0000256" key="4">
    <source>
        <dbReference type="SAM" id="Phobius"/>
    </source>
</evidence>
<dbReference type="AlphaFoldDB" id="A0AAD7SPT8"/>
<keyword evidence="7" id="KW-1185">Reference proteome</keyword>
<dbReference type="Proteomes" id="UP001221898">
    <property type="component" value="Unassembled WGS sequence"/>
</dbReference>
<comment type="similarity">
    <text evidence="1">Belongs to the TRAFAC class TrmE-Era-EngA-EngB-Septin-like GTPase superfamily. AIG1/Toc34/Toc159-like paraseptin GTPase family. IAN subfamily.</text>
</comment>
<keyword evidence="4" id="KW-1133">Transmembrane helix</keyword>
<evidence type="ECO:0000256" key="2">
    <source>
        <dbReference type="ARBA" id="ARBA00022741"/>
    </source>
</evidence>
<dbReference type="SUPFAM" id="SSF52540">
    <property type="entry name" value="P-loop containing nucleoside triphosphate hydrolases"/>
    <property type="match status" value="1"/>
</dbReference>
<evidence type="ECO:0000256" key="3">
    <source>
        <dbReference type="ARBA" id="ARBA00023134"/>
    </source>
</evidence>
<keyword evidence="2" id="KW-0547">Nucleotide-binding</keyword>
<keyword evidence="4" id="KW-0472">Membrane</keyword>
<feature type="domain" description="AIG1-type G" evidence="5">
    <location>
        <begin position="174"/>
        <end position="376"/>
    </location>
</feature>
<proteinExistence type="inferred from homology"/>
<dbReference type="PROSITE" id="PS51720">
    <property type="entry name" value="G_AIG1"/>
    <property type="match status" value="1"/>
</dbReference>
<dbReference type="InterPro" id="IPR027417">
    <property type="entry name" value="P-loop_NTPase"/>
</dbReference>
<dbReference type="InterPro" id="IPR006703">
    <property type="entry name" value="G_AIG1"/>
</dbReference>
<dbReference type="Pfam" id="PF04548">
    <property type="entry name" value="AIG1"/>
    <property type="match status" value="1"/>
</dbReference>
<protein>
    <recommendedName>
        <fullName evidence="5">AIG1-type G domain-containing protein</fullName>
    </recommendedName>
</protein>
<comment type="caution">
    <text evidence="6">The sequence shown here is derived from an EMBL/GenBank/DDBJ whole genome shotgun (WGS) entry which is preliminary data.</text>
</comment>
<feature type="transmembrane region" description="Helical" evidence="4">
    <location>
        <begin position="30"/>
        <end position="50"/>
    </location>
</feature>